<name>A0AAV9J4Z8_9PEZI</name>
<evidence type="ECO:0000313" key="2">
    <source>
        <dbReference type="Proteomes" id="UP001324427"/>
    </source>
</evidence>
<sequence length="282" mass="31988">MVIGKKDGEIKASKWHENGFQGIGNVWASLRENETLRFSFAPPEWKGGAKFTSVKDITFELDKDPKEIVKQLRVKREMAHALTSAEEHVDEARRITRIEAILASEIADVRKVAVMFLQSIGELPPPPDQQINRPKSRQKSARALFQRLQALYLDRYGEPLLKSPEAVCIGANILRTYWRDLPNWFRADPAYLDGFLIQFHQYVYRSKGGIRDRATLWRIPTMANMRGADGKMDGPVQDEEHDTYRDLRATYGGNIATHANLNDLIKLSPIAQSVLTADRSGA</sequence>
<dbReference type="EMBL" id="JAVFHQ010000100">
    <property type="protein sequence ID" value="KAK4539335.1"/>
    <property type="molecule type" value="Genomic_DNA"/>
</dbReference>
<organism evidence="1 2">
    <name type="scientific">Oleoguttula mirabilis</name>
    <dbReference type="NCBI Taxonomy" id="1507867"/>
    <lineage>
        <taxon>Eukaryota</taxon>
        <taxon>Fungi</taxon>
        <taxon>Dikarya</taxon>
        <taxon>Ascomycota</taxon>
        <taxon>Pezizomycotina</taxon>
        <taxon>Dothideomycetes</taxon>
        <taxon>Dothideomycetidae</taxon>
        <taxon>Mycosphaerellales</taxon>
        <taxon>Teratosphaeriaceae</taxon>
        <taxon>Oleoguttula</taxon>
    </lineage>
</organism>
<keyword evidence="2" id="KW-1185">Reference proteome</keyword>
<proteinExistence type="predicted"/>
<comment type="caution">
    <text evidence="1">The sequence shown here is derived from an EMBL/GenBank/DDBJ whole genome shotgun (WGS) entry which is preliminary data.</text>
</comment>
<accession>A0AAV9J4Z8</accession>
<gene>
    <name evidence="1" type="ORF">LTR36_000766</name>
</gene>
<reference evidence="1 2" key="1">
    <citation type="submission" date="2021-11" db="EMBL/GenBank/DDBJ databases">
        <title>Black yeast isolated from Biological Soil Crust.</title>
        <authorList>
            <person name="Kurbessoian T."/>
        </authorList>
    </citation>
    <scope>NUCLEOTIDE SEQUENCE [LARGE SCALE GENOMIC DNA]</scope>
    <source>
        <strain evidence="1 2">CCFEE 5522</strain>
    </source>
</reference>
<evidence type="ECO:0000313" key="1">
    <source>
        <dbReference type="EMBL" id="KAK4539335.1"/>
    </source>
</evidence>
<protein>
    <submittedName>
        <fullName evidence="1">Uncharacterized protein</fullName>
    </submittedName>
</protein>
<dbReference type="AlphaFoldDB" id="A0AAV9J4Z8"/>
<dbReference type="Proteomes" id="UP001324427">
    <property type="component" value="Unassembled WGS sequence"/>
</dbReference>